<dbReference type="Proteomes" id="UP000602284">
    <property type="component" value="Unassembled WGS sequence"/>
</dbReference>
<comment type="caution">
    <text evidence="3">The sequence shown here is derived from an EMBL/GenBank/DDBJ whole genome shotgun (WGS) entry which is preliminary data.</text>
</comment>
<evidence type="ECO:0000256" key="1">
    <source>
        <dbReference type="SAM" id="Phobius"/>
    </source>
</evidence>
<feature type="transmembrane region" description="Helical" evidence="1">
    <location>
        <begin position="605"/>
        <end position="626"/>
    </location>
</feature>
<protein>
    <recommendedName>
        <fullName evidence="5">Alkaline phosphatase family protein</fullName>
    </recommendedName>
</protein>
<keyword evidence="4" id="KW-1185">Reference proteome</keyword>
<gene>
    <name evidence="3" type="ORF">JJB07_07255</name>
</gene>
<accession>A0ABS1J845</accession>
<feature type="transmembrane region" description="Helical" evidence="1">
    <location>
        <begin position="576"/>
        <end position="593"/>
    </location>
</feature>
<keyword evidence="1" id="KW-1133">Transmembrane helix</keyword>
<dbReference type="EMBL" id="JAEQNB010000002">
    <property type="protein sequence ID" value="MBL0386441.1"/>
    <property type="molecule type" value="Genomic_DNA"/>
</dbReference>
<feature type="transmembrane region" description="Helical" evidence="1">
    <location>
        <begin position="554"/>
        <end position="570"/>
    </location>
</feature>
<organism evidence="3 4">
    <name type="scientific">Tumebacillus amylolyticus</name>
    <dbReference type="NCBI Taxonomy" id="2801339"/>
    <lineage>
        <taxon>Bacteria</taxon>
        <taxon>Bacillati</taxon>
        <taxon>Bacillota</taxon>
        <taxon>Bacilli</taxon>
        <taxon>Bacillales</taxon>
        <taxon>Alicyclobacillaceae</taxon>
        <taxon>Tumebacillus</taxon>
    </lineage>
</organism>
<feature type="transmembrane region" description="Helical" evidence="1">
    <location>
        <begin position="481"/>
        <end position="501"/>
    </location>
</feature>
<name>A0ABS1J845_9BACL</name>
<dbReference type="InterPro" id="IPR017850">
    <property type="entry name" value="Alkaline_phosphatase_core_sf"/>
</dbReference>
<feature type="transmembrane region" description="Helical" evidence="1">
    <location>
        <begin position="521"/>
        <end position="542"/>
    </location>
</feature>
<feature type="transmembrane region" description="Helical" evidence="1">
    <location>
        <begin position="405"/>
        <end position="423"/>
    </location>
</feature>
<feature type="transmembrane region" description="Helical" evidence="1">
    <location>
        <begin position="430"/>
        <end position="452"/>
    </location>
</feature>
<evidence type="ECO:0000313" key="4">
    <source>
        <dbReference type="Proteomes" id="UP000602284"/>
    </source>
</evidence>
<keyword evidence="1" id="KW-0472">Membrane</keyword>
<proteinExistence type="predicted"/>
<evidence type="ECO:0000313" key="3">
    <source>
        <dbReference type="EMBL" id="MBL0386441.1"/>
    </source>
</evidence>
<dbReference type="SUPFAM" id="SSF53649">
    <property type="entry name" value="Alkaline phosphatase-like"/>
    <property type="match status" value="1"/>
</dbReference>
<evidence type="ECO:0008006" key="5">
    <source>
        <dbReference type="Google" id="ProtNLM"/>
    </source>
</evidence>
<feature type="transmembrane region" description="Helical" evidence="1">
    <location>
        <begin position="458"/>
        <end position="474"/>
    </location>
</feature>
<dbReference type="RefSeq" id="WP_201632963.1">
    <property type="nucleotide sequence ID" value="NZ_JAEQNB010000002.1"/>
</dbReference>
<feature type="signal peptide" evidence="2">
    <location>
        <begin position="1"/>
        <end position="29"/>
    </location>
</feature>
<feature type="chain" id="PRO_5046698751" description="Alkaline phosphatase family protein" evidence="2">
    <location>
        <begin position="30"/>
        <end position="755"/>
    </location>
</feature>
<reference evidence="3 4" key="1">
    <citation type="submission" date="2021-01" db="EMBL/GenBank/DDBJ databases">
        <title>Tumebacillus sp. strain ITR2 16S ribosomal RNA gene Genome sequencing and assembly.</title>
        <authorList>
            <person name="Kang M."/>
        </authorList>
    </citation>
    <scope>NUCLEOTIDE SEQUENCE [LARGE SCALE GENOMIC DNA]</scope>
    <source>
        <strain evidence="3 4">ITR2</strain>
    </source>
</reference>
<keyword evidence="2" id="KW-0732">Signal</keyword>
<feature type="transmembrane region" description="Helical" evidence="1">
    <location>
        <begin position="702"/>
        <end position="726"/>
    </location>
</feature>
<keyword evidence="1" id="KW-0812">Transmembrane</keyword>
<sequence length="755" mass="82344">MRKKFRLGGGLLVLLMLLSLALPVSSARAADDIAYSNDPVKTQRQVVLLLLDGLRLSDITPERTPNLWHMQEVGSIGVMNLNTLGSKTDVNAALTIGAGSRSGANLSSVEAYEAGETVQQDGQTVTGRDLYIRHMGKEPTAGVVLPQWPQFLESVDKQKGNPSTVGLLGDIIHEPGGKTAVIANSDWGGEVNRSAALIATDSQGQVDFGSFQAGRVADPSRPYGVRTDVSAFFESYRKIKEHAQFLVLEPGDLTRWMKSRDLMQDQQSQRAYDLALRDGDALLGKLLGDASPTTLVAVTTPVKNPASDAPALAPVLMAGGDVMAGGMLTSTTTKRKGLIANYDLAPTFASYLRGLGFVANRYGWVGQPAVSQTVMNTQVDNLNLLNGIVDRMLVPSNARSVLIKGWINTWIGLAALILLAELFRRNWLRFLAPISEWMLVFPLSWLFVPLFHPVNTEQTVWFSLGLSVSLWLMARGFRDPLVRLGTIAGLTVLTLVVDMLIGGPLLELAVLSYDPIAGARYYGIGNEYMGVLLGSLLLSLNALNRTRSKLSQRGKAWATALFLGVIYLFAAPRIGTNAGGALAAAVGCTYALMQFSHWRMSRKNWVWLSLASTAVIFGMLTLNVMLPNTEQTHIGRAAQGLMDGKFSDLYQIAMRKVQLNFLLLRVSAWGKLFLLLLAFLVLRIYRRKNATPVLRRNGRMVLTAALAAFLFNDSGVVAAALALLYATVPLVEAQPRREMEFRNWDILANDTAPQE</sequence>
<feature type="transmembrane region" description="Helical" evidence="1">
    <location>
        <begin position="662"/>
        <end position="682"/>
    </location>
</feature>
<evidence type="ECO:0000256" key="2">
    <source>
        <dbReference type="SAM" id="SignalP"/>
    </source>
</evidence>